<feature type="signal peptide" evidence="1">
    <location>
        <begin position="1"/>
        <end position="33"/>
    </location>
</feature>
<evidence type="ECO:0000256" key="1">
    <source>
        <dbReference type="SAM" id="SignalP"/>
    </source>
</evidence>
<evidence type="ECO:0008006" key="3">
    <source>
        <dbReference type="Google" id="ProtNLM"/>
    </source>
</evidence>
<gene>
    <name evidence="2" type="ORF">BN4615_P5153</name>
</gene>
<dbReference type="RefSeq" id="WP_225274999.1">
    <property type="nucleotide sequence ID" value="NZ_CP084058.1"/>
</dbReference>
<reference evidence="2" key="1">
    <citation type="submission" date="2016-04" db="EMBL/GenBank/DDBJ databases">
        <authorList>
            <person name="Evans L.H."/>
            <person name="Alamgir A."/>
            <person name="Owens N."/>
            <person name="Weber N.D."/>
            <person name="Virtaneva K."/>
            <person name="Barbian K."/>
            <person name="Babar A."/>
            <person name="Rosenke K."/>
        </authorList>
    </citation>
    <scope>NUCLEOTIDE SEQUENCE</scope>
    <source>
        <strain evidence="2">Nono1</strain>
    </source>
</reference>
<accession>A0A1M4E9M3</accession>
<dbReference type="InterPro" id="IPR006311">
    <property type="entry name" value="TAT_signal"/>
</dbReference>
<protein>
    <recommendedName>
        <fullName evidence="3">Secreted protein</fullName>
    </recommendedName>
</protein>
<dbReference type="PROSITE" id="PS51318">
    <property type="entry name" value="TAT"/>
    <property type="match status" value="1"/>
</dbReference>
<feature type="chain" id="PRO_5012047468" description="Secreted protein" evidence="1">
    <location>
        <begin position="34"/>
        <end position="425"/>
    </location>
</feature>
<evidence type="ECO:0000313" key="2">
    <source>
        <dbReference type="EMBL" id="SBO95637.1"/>
    </source>
</evidence>
<keyword evidence="1" id="KW-0732">Signal</keyword>
<dbReference type="AlphaFoldDB" id="A0A1M4E9M3"/>
<dbReference type="EMBL" id="LT559118">
    <property type="protein sequence ID" value="SBO95637.1"/>
    <property type="molecule type" value="Genomic_DNA"/>
</dbReference>
<proteinExistence type="predicted"/>
<organism evidence="2">
    <name type="scientific">Nonomuraea gerenzanensis</name>
    <dbReference type="NCBI Taxonomy" id="93944"/>
    <lineage>
        <taxon>Bacteria</taxon>
        <taxon>Bacillati</taxon>
        <taxon>Actinomycetota</taxon>
        <taxon>Actinomycetes</taxon>
        <taxon>Streptosporangiales</taxon>
        <taxon>Streptosporangiaceae</taxon>
        <taxon>Nonomuraea</taxon>
    </lineage>
</organism>
<name>A0A1M4E9M3_9ACTN</name>
<sequence length="425" mass="44671">MRTPRSPRRRLRRATVAAGLTALLSTAVTPATAAPATAAPATAAPATAAPATAAPATAGTDCVPTWKLLDAPVSEGVVDVDVISRDDVRFSEQLEEGARSLRWDGRSLIENGPQLPVPPRTASLFQVGSGSFDATGGWSLVNLHGPFQPDGTGVLARLGRDGWTLTPAGVSQNPETGPSWLTDVATVDSAQAWAVGRTEGPAGGALIQRWDGTEWTAVDHPAARSASAALRSVKAVPGGGVWAAGFRKDEQTGKYQPLALHHDGTAWADVALPDPGAEGMLYAVDASGPDDVWVAGISGSQISPQPLLLHWDGRSWTGMPTPEPGPYGSEIFKLYAPAPGQLWALTNDSSQGVFHLEHWNGTAWQEALPQGEQPESFGFFFYDVDGSGPDDVWLTGTSNRTEPSDIGYPLLLPRRLIAHLSCGSE</sequence>